<comment type="caution">
    <text evidence="2">The sequence shown here is derived from an EMBL/GenBank/DDBJ whole genome shotgun (WGS) entry which is preliminary data.</text>
</comment>
<evidence type="ECO:0000256" key="1">
    <source>
        <dbReference type="SAM" id="MobiDB-lite"/>
    </source>
</evidence>
<dbReference type="Proteomes" id="UP000838763">
    <property type="component" value="Unassembled WGS sequence"/>
</dbReference>
<evidence type="ECO:0000313" key="3">
    <source>
        <dbReference type="Proteomes" id="UP000838763"/>
    </source>
</evidence>
<feature type="region of interest" description="Disordered" evidence="1">
    <location>
        <begin position="1"/>
        <end position="24"/>
    </location>
</feature>
<keyword evidence="3" id="KW-1185">Reference proteome</keyword>
<proteinExistence type="predicted"/>
<protein>
    <submittedName>
        <fullName evidence="2">Uncharacterized protein</fullName>
    </submittedName>
</protein>
<evidence type="ECO:0000313" key="2">
    <source>
        <dbReference type="EMBL" id="CAI4214257.1"/>
    </source>
</evidence>
<accession>A0A9P1H2L3</accession>
<dbReference type="EMBL" id="CALLCH030000010">
    <property type="protein sequence ID" value="CAI4214257.1"/>
    <property type="molecule type" value="Genomic_DNA"/>
</dbReference>
<reference evidence="2" key="1">
    <citation type="submission" date="2022-11" db="EMBL/GenBank/DDBJ databases">
        <authorList>
            <person name="Scott C."/>
            <person name="Bruce N."/>
        </authorList>
    </citation>
    <scope>NUCLEOTIDE SEQUENCE</scope>
</reference>
<gene>
    <name evidence="2" type="ORF">PPNO1_LOCUS3988</name>
</gene>
<name>A0A9P1H2L3_9PEZI</name>
<dbReference type="AlphaFoldDB" id="A0A9P1H2L3"/>
<sequence>MHAANVEKVILPLPGTDEPPAEQTQNPEAIRYDVFKTPRELGLDENAVIHVKELSKTLGQRKKTIKDLLLAQPANAESPEILHLEVHSNLGQEMLLNVRRMDSRDPTGFKIPIRRLGPHTFAKFYTKDDVQDIVVALRRNSTRRINFYTSTLLQRTFPISWPRAELG</sequence>
<organism evidence="2 3">
    <name type="scientific">Parascedosporium putredinis</name>
    <dbReference type="NCBI Taxonomy" id="1442378"/>
    <lineage>
        <taxon>Eukaryota</taxon>
        <taxon>Fungi</taxon>
        <taxon>Dikarya</taxon>
        <taxon>Ascomycota</taxon>
        <taxon>Pezizomycotina</taxon>
        <taxon>Sordariomycetes</taxon>
        <taxon>Hypocreomycetidae</taxon>
        <taxon>Microascales</taxon>
        <taxon>Microascaceae</taxon>
        <taxon>Parascedosporium</taxon>
    </lineage>
</organism>